<dbReference type="EMBL" id="JSAN01000014">
    <property type="protein sequence ID" value="KIC74150.1"/>
    <property type="molecule type" value="Genomic_DNA"/>
</dbReference>
<sequence>MNASTDTDIHARYHDIDTRMNMWEFDQVPPEQLPGLYPDLDKIKTNALAVACLMKAPFLVETLQGYSLHYKTQTLSNRIANSYITKDSKETFNASLANHEKFRNDLAPGFGSGFLVRLGKKTIDF</sequence>
<evidence type="ECO:0000313" key="1">
    <source>
        <dbReference type="EMBL" id="KIC74150.1"/>
    </source>
</evidence>
<organism evidence="1 2">
    <name type="scientific">Candidatus Protochlamydia amoebophila</name>
    <dbReference type="NCBI Taxonomy" id="362787"/>
    <lineage>
        <taxon>Bacteria</taxon>
        <taxon>Pseudomonadati</taxon>
        <taxon>Chlamydiota</taxon>
        <taxon>Chlamydiia</taxon>
        <taxon>Parachlamydiales</taxon>
        <taxon>Parachlamydiaceae</taxon>
        <taxon>Candidatus Protochlamydia</taxon>
    </lineage>
</organism>
<protein>
    <submittedName>
        <fullName evidence="1">Uncharacterized protein</fullName>
    </submittedName>
</protein>
<dbReference type="Proteomes" id="UP000031465">
    <property type="component" value="Unassembled WGS sequence"/>
</dbReference>
<accession>A0A0C1JSR3</accession>
<dbReference type="RefSeq" id="WP_039356056.1">
    <property type="nucleotide sequence ID" value="NZ_JSAN01000014.1"/>
</dbReference>
<comment type="caution">
    <text evidence="1">The sequence shown here is derived from an EMBL/GenBank/DDBJ whole genome shotgun (WGS) entry which is preliminary data.</text>
</comment>
<proteinExistence type="predicted"/>
<evidence type="ECO:0000313" key="2">
    <source>
        <dbReference type="Proteomes" id="UP000031465"/>
    </source>
</evidence>
<dbReference type="AlphaFoldDB" id="A0A0C1JSR3"/>
<name>A0A0C1JSR3_9BACT</name>
<reference evidence="1 2" key="1">
    <citation type="journal article" date="2014" name="Mol. Biol. Evol.">
        <title>Massive expansion of Ubiquitination-related gene families within the Chlamydiae.</title>
        <authorList>
            <person name="Domman D."/>
            <person name="Collingro A."/>
            <person name="Lagkouvardos I."/>
            <person name="Gehre L."/>
            <person name="Weinmaier T."/>
            <person name="Rattei T."/>
            <person name="Subtil A."/>
            <person name="Horn M."/>
        </authorList>
    </citation>
    <scope>NUCLEOTIDE SEQUENCE [LARGE SCALE GENOMIC DNA]</scope>
    <source>
        <strain evidence="1 2">EI2</strain>
    </source>
</reference>
<gene>
    <name evidence="1" type="ORF">DB44_AP00040</name>
</gene>
<dbReference type="PATRIC" id="fig|362787.3.peg.169"/>